<gene>
    <name evidence="10" type="ORF">ACFR9S_03700</name>
</gene>
<dbReference type="InterPro" id="IPR017926">
    <property type="entry name" value="GATASE"/>
</dbReference>
<sequence>MSAPEILVIDNYDSFVYNLVQYLGEAVQERDGAVTVRRNDAIDRRDIRDLDPDGIVVSPGPGTPAAAGVSMDVFDLDYPTLGVCLGHQALCAHNGAPVGHADAVVHGKPSEISHDSEGVFDGLPQGIRVGRYHSLAVDRDAIPDALAETATTDDEDVVMAVRHREKPHVGVQFHPESILTDHGKTMIRNFLGICREWER</sequence>
<keyword evidence="5" id="KW-0315">Glutamine amidotransferase</keyword>
<dbReference type="FunFam" id="3.40.50.880:FF:000003">
    <property type="entry name" value="Anthranilate synthase component II"/>
    <property type="match status" value="1"/>
</dbReference>
<dbReference type="Gene3D" id="3.40.50.880">
    <property type="match status" value="1"/>
</dbReference>
<dbReference type="EMBL" id="JBHUDH010000027">
    <property type="protein sequence ID" value="MFD1525406.1"/>
    <property type="molecule type" value="Genomic_DNA"/>
</dbReference>
<dbReference type="InterPro" id="IPR029062">
    <property type="entry name" value="Class_I_gatase-like"/>
</dbReference>
<keyword evidence="6" id="KW-0057">Aromatic amino acid biosynthesis</keyword>
<evidence type="ECO:0000256" key="1">
    <source>
        <dbReference type="ARBA" id="ARBA00004873"/>
    </source>
</evidence>
<dbReference type="PRINTS" id="PR00096">
    <property type="entry name" value="GATASE"/>
</dbReference>
<dbReference type="GO" id="GO:0004049">
    <property type="term" value="F:anthranilate synthase activity"/>
    <property type="evidence" value="ECO:0007669"/>
    <property type="project" value="UniProtKB-EC"/>
</dbReference>
<accession>A0ABD6B4L7</accession>
<dbReference type="RefSeq" id="WP_379731947.1">
    <property type="nucleotide sequence ID" value="NZ_JBHSWZ010000170.1"/>
</dbReference>
<dbReference type="NCBIfam" id="TIGR00566">
    <property type="entry name" value="trpG_papA"/>
    <property type="match status" value="1"/>
</dbReference>
<keyword evidence="11" id="KW-1185">Reference proteome</keyword>
<reference evidence="10 11" key="1">
    <citation type="journal article" date="2019" name="Int. J. Syst. Evol. Microbiol.">
        <title>The Global Catalogue of Microorganisms (GCM) 10K type strain sequencing project: providing services to taxonomists for standard genome sequencing and annotation.</title>
        <authorList>
            <consortium name="The Broad Institute Genomics Platform"/>
            <consortium name="The Broad Institute Genome Sequencing Center for Infectious Disease"/>
            <person name="Wu L."/>
            <person name="Ma J."/>
        </authorList>
    </citation>
    <scope>NUCLEOTIDE SEQUENCE [LARGE SCALE GENOMIC DNA]</scope>
    <source>
        <strain evidence="10 11">CGMCC 1.12285</strain>
    </source>
</reference>
<evidence type="ECO:0000256" key="8">
    <source>
        <dbReference type="ARBA" id="ARBA00047683"/>
    </source>
</evidence>
<dbReference type="PANTHER" id="PTHR43418:SF4">
    <property type="entry name" value="MULTIFUNCTIONAL TRYPTOPHAN BIOSYNTHESIS PROTEIN"/>
    <property type="match status" value="1"/>
</dbReference>
<name>A0ABD6B4L7_9EURY</name>
<organism evidence="10 11">
    <name type="scientific">Halolamina salina</name>
    <dbReference type="NCBI Taxonomy" id="1220023"/>
    <lineage>
        <taxon>Archaea</taxon>
        <taxon>Methanobacteriati</taxon>
        <taxon>Methanobacteriota</taxon>
        <taxon>Stenosarchaea group</taxon>
        <taxon>Halobacteria</taxon>
        <taxon>Halobacteriales</taxon>
        <taxon>Haloferacaceae</taxon>
    </lineage>
</organism>
<dbReference type="Pfam" id="PF00117">
    <property type="entry name" value="GATase"/>
    <property type="match status" value="1"/>
</dbReference>
<proteinExistence type="predicted"/>
<dbReference type="SUPFAM" id="SSF52317">
    <property type="entry name" value="Class I glutamine amidotransferase-like"/>
    <property type="match status" value="1"/>
</dbReference>
<evidence type="ECO:0000313" key="11">
    <source>
        <dbReference type="Proteomes" id="UP001597111"/>
    </source>
</evidence>
<keyword evidence="7" id="KW-0456">Lyase</keyword>
<dbReference type="InterPro" id="IPR050472">
    <property type="entry name" value="Anth_synth/Amidotransfase"/>
</dbReference>
<dbReference type="Proteomes" id="UP001597111">
    <property type="component" value="Unassembled WGS sequence"/>
</dbReference>
<evidence type="ECO:0000256" key="3">
    <source>
        <dbReference type="ARBA" id="ARBA00022605"/>
    </source>
</evidence>
<evidence type="ECO:0000259" key="9">
    <source>
        <dbReference type="Pfam" id="PF00117"/>
    </source>
</evidence>
<comment type="caution">
    <text evidence="10">The sequence shown here is derived from an EMBL/GenBank/DDBJ whole genome shotgun (WGS) entry which is preliminary data.</text>
</comment>
<keyword evidence="3" id="KW-0028">Amino-acid biosynthesis</keyword>
<keyword evidence="4" id="KW-0822">Tryptophan biosynthesis</keyword>
<protein>
    <recommendedName>
        <fullName evidence="2">anthranilate synthase</fullName>
        <ecNumber evidence="2">4.1.3.27</ecNumber>
    </recommendedName>
</protein>
<evidence type="ECO:0000256" key="5">
    <source>
        <dbReference type="ARBA" id="ARBA00022962"/>
    </source>
</evidence>
<dbReference type="CDD" id="cd01743">
    <property type="entry name" value="GATase1_Anthranilate_Synthase"/>
    <property type="match status" value="1"/>
</dbReference>
<evidence type="ECO:0000256" key="6">
    <source>
        <dbReference type="ARBA" id="ARBA00023141"/>
    </source>
</evidence>
<dbReference type="EC" id="4.1.3.27" evidence="2"/>
<dbReference type="PROSITE" id="PS51273">
    <property type="entry name" value="GATASE_TYPE_1"/>
    <property type="match status" value="1"/>
</dbReference>
<dbReference type="GO" id="GO:0000162">
    <property type="term" value="P:L-tryptophan biosynthetic process"/>
    <property type="evidence" value="ECO:0007669"/>
    <property type="project" value="UniProtKB-KW"/>
</dbReference>
<dbReference type="AlphaFoldDB" id="A0ABD6B4L7"/>
<evidence type="ECO:0000256" key="2">
    <source>
        <dbReference type="ARBA" id="ARBA00012266"/>
    </source>
</evidence>
<comment type="pathway">
    <text evidence="1">Amino-acid biosynthesis; L-tryptophan biosynthesis; L-tryptophan from chorismate: step 1/5.</text>
</comment>
<evidence type="ECO:0000256" key="4">
    <source>
        <dbReference type="ARBA" id="ARBA00022822"/>
    </source>
</evidence>
<dbReference type="InterPro" id="IPR006221">
    <property type="entry name" value="TrpG/PapA_dom"/>
</dbReference>
<feature type="domain" description="Glutamine amidotransferase" evidence="9">
    <location>
        <begin position="7"/>
        <end position="191"/>
    </location>
</feature>
<comment type="catalytic activity">
    <reaction evidence="8">
        <text>chorismate + L-glutamine = anthranilate + pyruvate + L-glutamate + H(+)</text>
        <dbReference type="Rhea" id="RHEA:21732"/>
        <dbReference type="ChEBI" id="CHEBI:15361"/>
        <dbReference type="ChEBI" id="CHEBI:15378"/>
        <dbReference type="ChEBI" id="CHEBI:16567"/>
        <dbReference type="ChEBI" id="CHEBI:29748"/>
        <dbReference type="ChEBI" id="CHEBI:29985"/>
        <dbReference type="ChEBI" id="CHEBI:58359"/>
        <dbReference type="EC" id="4.1.3.27"/>
    </reaction>
</comment>
<dbReference type="PRINTS" id="PR00097">
    <property type="entry name" value="ANTSNTHASEII"/>
</dbReference>
<evidence type="ECO:0000256" key="7">
    <source>
        <dbReference type="ARBA" id="ARBA00023239"/>
    </source>
</evidence>
<evidence type="ECO:0000313" key="10">
    <source>
        <dbReference type="EMBL" id="MFD1525406.1"/>
    </source>
</evidence>
<dbReference type="PANTHER" id="PTHR43418">
    <property type="entry name" value="MULTIFUNCTIONAL TRYPTOPHAN BIOSYNTHESIS PROTEIN-RELATED"/>
    <property type="match status" value="1"/>
</dbReference>